<keyword evidence="2" id="KW-0677">Repeat</keyword>
<dbReference type="PRINTS" id="PR00320">
    <property type="entry name" value="GPROTEINBRPT"/>
</dbReference>
<dbReference type="GO" id="GO:0032040">
    <property type="term" value="C:small-subunit processome"/>
    <property type="evidence" value="ECO:0007669"/>
    <property type="project" value="TreeGrafter"/>
</dbReference>
<dbReference type="PANTHER" id="PTHR19853:SF0">
    <property type="entry name" value="WD REPEAT-CONTAINING PROTEIN 3"/>
    <property type="match status" value="1"/>
</dbReference>
<dbReference type="SUPFAM" id="SSF50978">
    <property type="entry name" value="WD40 repeat-like"/>
    <property type="match status" value="2"/>
</dbReference>
<feature type="repeat" description="WD" evidence="4">
    <location>
        <begin position="385"/>
        <end position="425"/>
    </location>
</feature>
<feature type="repeat" description="WD" evidence="4">
    <location>
        <begin position="603"/>
        <end position="644"/>
    </location>
</feature>
<dbReference type="PROSITE" id="PS00678">
    <property type="entry name" value="WD_REPEATS_1"/>
    <property type="match status" value="2"/>
</dbReference>
<dbReference type="InterPro" id="IPR020472">
    <property type="entry name" value="WD40_PAC1"/>
</dbReference>
<comment type="similarity">
    <text evidence="3">Belongs to the WD repeat WDR3/UTP12 family.</text>
</comment>
<dbReference type="SMART" id="SM00320">
    <property type="entry name" value="WD40"/>
    <property type="match status" value="12"/>
</dbReference>
<feature type="repeat" description="WD" evidence="4">
    <location>
        <begin position="104"/>
        <end position="137"/>
    </location>
</feature>
<evidence type="ECO:0000259" key="6">
    <source>
        <dbReference type="Pfam" id="PF04003"/>
    </source>
</evidence>
<evidence type="ECO:0000313" key="7">
    <source>
        <dbReference type="EMBL" id="JAC88496.1"/>
    </source>
</evidence>
<name>A0A069DXE8_9HEMI</name>
<sequence length="898" mass="99170">MGLTKQYLRYEPSSSFNVITSGNCNISAVIYEHQEGRFLAAGACESVYIWDLRLGEKALTITNENHTEVTRIAASPDKIHIAIGHADGTININNLLTEEVKAIFSGHRSAINCLAFDTKGHRIASGGKDTEIVVWDIVAECGLTRLSGHKGVVTALLFLKQKNILISSSKDTFIKFWDLDTSHCFQTIAAHVTEVWDLALLGEDEYLVAGSNDSELLVWSLQKENRTLQNNNDDTENPFVVDISVVKAGSILRERQGRLISLATDAAGSTLAAHGKDNNAEVFAFLSKDEATKRSVKRYKKEKKKALKLGQDTPSYTGLCLKDFVVRLPTIKSSAKIKSLSVVKGKSEIRIGVSLANNKLELHSITFDSLFVQETEPKCLRSISNQGHQGEVRAVAFSSDNLAIASAGSNSVKIWNRKSLQCLRTIETGYALCICFVPGDRHALVGMKDGHLLVVDLSVGDILEKLPAHTSEVWSVIQTHDQTGAITASGDTTVKVWSYELLPVPDTKTKVLSLRHTRTLKLDDPVLYATISPSGKFLAAALLDCTVKIFFMDTFKFFISLYGHKLPILCTDISSDSTLIITGSADRNVKIWGLDFGDCHKSLFAHDDSVTYVKFLHGTHYFFTAGKDGLVKQWDADSFNKIITLKGHFGECWGLSIGGDYVVSCGQDRAIRVFEKTEEPLVLNDEEEEERAKDELATGESAPSKLPSTKTVSSEKGAELLIECLDSLNEYQEGMKLGLNPDLPTMMGVLNLKSPQEYLAKTISNIRASDLEEALILLPFHNVSFLMTLLPQLLAAPLTCEIAAKTLLLLLKVHHGPVTSDTSKIELLEKIETTAMEAVTTFRDMVGVNLHGLMYIQKEIEKKEGILMFKEVSNKFKEKQQKKRRKEKLKKAAAILTL</sequence>
<proteinExistence type="evidence at transcript level"/>
<protein>
    <submittedName>
        <fullName evidence="7">Putative wd40-repeat-containing subunit of the 18s rrna processing complex</fullName>
    </submittedName>
</protein>
<dbReference type="GO" id="GO:0030515">
    <property type="term" value="F:snoRNA binding"/>
    <property type="evidence" value="ECO:0007669"/>
    <property type="project" value="TreeGrafter"/>
</dbReference>
<evidence type="ECO:0000256" key="1">
    <source>
        <dbReference type="ARBA" id="ARBA00022574"/>
    </source>
</evidence>
<dbReference type="AlphaFoldDB" id="A0A069DXE8"/>
<keyword evidence="1 4" id="KW-0853">WD repeat</keyword>
<dbReference type="FunFam" id="2.130.10.10:FF:000157">
    <property type="entry name" value="WD repeat domain 3"/>
    <property type="match status" value="1"/>
</dbReference>
<feature type="repeat" description="WD" evidence="4">
    <location>
        <begin position="146"/>
        <end position="187"/>
    </location>
</feature>
<evidence type="ECO:0000256" key="2">
    <source>
        <dbReference type="ARBA" id="ARBA00022737"/>
    </source>
</evidence>
<accession>A0A069DXE8</accession>
<feature type="domain" description="Small-subunit processome Utp12" evidence="6">
    <location>
        <begin position="756"/>
        <end position="857"/>
    </location>
</feature>
<feature type="repeat" description="WD" evidence="4">
    <location>
        <begin position="466"/>
        <end position="500"/>
    </location>
</feature>
<reference evidence="7" key="1">
    <citation type="journal article" date="2015" name="J. Med. Entomol.">
        <title>A Deep Insight Into the Sialotranscriptome of the Chagas Disease Vector, Panstrongylus megistus (Hemiptera: Heteroptera).</title>
        <authorList>
            <person name="Ribeiro J.M."/>
            <person name="Schwarz A."/>
            <person name="Francischetti I.M."/>
        </authorList>
    </citation>
    <scope>NUCLEOTIDE SEQUENCE</scope>
    <source>
        <tissue evidence="7">Salivary glands</tissue>
    </source>
</reference>
<dbReference type="GO" id="GO:0034388">
    <property type="term" value="C:Pwp2p-containing subcomplex of 90S preribosome"/>
    <property type="evidence" value="ECO:0007669"/>
    <property type="project" value="TreeGrafter"/>
</dbReference>
<evidence type="ECO:0000256" key="5">
    <source>
        <dbReference type="SAM" id="MobiDB-lite"/>
    </source>
</evidence>
<dbReference type="PANTHER" id="PTHR19853">
    <property type="entry name" value="WD REPEAT CONTAINING PROTEIN 3 WDR3"/>
    <property type="match status" value="1"/>
</dbReference>
<dbReference type="InterPro" id="IPR007148">
    <property type="entry name" value="SSU_processome_Utp12"/>
</dbReference>
<dbReference type="PROSITE" id="PS50294">
    <property type="entry name" value="WD_REPEATS_REGION"/>
    <property type="match status" value="6"/>
</dbReference>
<dbReference type="CDD" id="cd00200">
    <property type="entry name" value="WD40"/>
    <property type="match status" value="1"/>
</dbReference>
<evidence type="ECO:0000256" key="3">
    <source>
        <dbReference type="ARBA" id="ARBA00038229"/>
    </source>
</evidence>
<evidence type="ECO:0000256" key="4">
    <source>
        <dbReference type="PROSITE-ProRule" id="PRU00221"/>
    </source>
</evidence>
<dbReference type="Pfam" id="PF04003">
    <property type="entry name" value="Utp12"/>
    <property type="match status" value="1"/>
</dbReference>
<feature type="region of interest" description="Disordered" evidence="5">
    <location>
        <begin position="683"/>
        <end position="712"/>
    </location>
</feature>
<dbReference type="InterPro" id="IPR001680">
    <property type="entry name" value="WD40_rpt"/>
</dbReference>
<dbReference type="Pfam" id="PF25172">
    <property type="entry name" value="Beta-prop_WDR3_2nd"/>
    <property type="match status" value="1"/>
</dbReference>
<dbReference type="GO" id="GO:0030490">
    <property type="term" value="P:maturation of SSU-rRNA"/>
    <property type="evidence" value="ECO:0007669"/>
    <property type="project" value="TreeGrafter"/>
</dbReference>
<dbReference type="InterPro" id="IPR036322">
    <property type="entry name" value="WD40_repeat_dom_sf"/>
</dbReference>
<dbReference type="EMBL" id="GBGD01000393">
    <property type="protein sequence ID" value="JAC88496.1"/>
    <property type="molecule type" value="mRNA"/>
</dbReference>
<dbReference type="PROSITE" id="PS50082">
    <property type="entry name" value="WD_REPEATS_2"/>
    <property type="match status" value="7"/>
</dbReference>
<dbReference type="Gene3D" id="2.130.10.10">
    <property type="entry name" value="YVTN repeat-like/Quinoprotein amine dehydrogenase"/>
    <property type="match status" value="4"/>
</dbReference>
<organism evidence="7">
    <name type="scientific">Panstrongylus megistus</name>
    <dbReference type="NCBI Taxonomy" id="65343"/>
    <lineage>
        <taxon>Eukaryota</taxon>
        <taxon>Metazoa</taxon>
        <taxon>Ecdysozoa</taxon>
        <taxon>Arthropoda</taxon>
        <taxon>Hexapoda</taxon>
        <taxon>Insecta</taxon>
        <taxon>Pterygota</taxon>
        <taxon>Neoptera</taxon>
        <taxon>Paraneoptera</taxon>
        <taxon>Hemiptera</taxon>
        <taxon>Heteroptera</taxon>
        <taxon>Panheteroptera</taxon>
        <taxon>Cimicomorpha</taxon>
        <taxon>Reduviidae</taxon>
        <taxon>Triatominae</taxon>
        <taxon>Panstrongylus</taxon>
    </lineage>
</organism>
<feature type="repeat" description="WD" evidence="4">
    <location>
        <begin position="188"/>
        <end position="229"/>
    </location>
</feature>
<dbReference type="Pfam" id="PF25173">
    <property type="entry name" value="Beta-prop_WDR3_1st"/>
    <property type="match status" value="1"/>
</dbReference>
<dbReference type="InterPro" id="IPR051570">
    <property type="entry name" value="TBC1_cilium_biogenesis"/>
</dbReference>
<dbReference type="InterPro" id="IPR015943">
    <property type="entry name" value="WD40/YVTN_repeat-like_dom_sf"/>
</dbReference>
<dbReference type="InterPro" id="IPR019775">
    <property type="entry name" value="WD40_repeat_CS"/>
</dbReference>
<feature type="repeat" description="WD" evidence="4">
    <location>
        <begin position="561"/>
        <end position="602"/>
    </location>
</feature>